<dbReference type="EMBL" id="APJX01000004">
    <property type="protein sequence ID" value="EMS79493.1"/>
    <property type="molecule type" value="Genomic_DNA"/>
</dbReference>
<sequence>MHQPTIEFSAVSDDTAQHSRRFYRVPVNDDSVVSFFISDIGHRVSEISQTGIGLVLENNQTFEVGERLDACRLHFDDIRLNDLTGRIVHCSPHDDLWKFGIQWIDMSDSQKQQMEDLFSRLKKRVLASIPPSMPKQTGREK</sequence>
<name>S0FWP9_9BACT</name>
<protein>
    <submittedName>
        <fullName evidence="2">Type IV pilus assembly protein PilZ</fullName>
    </submittedName>
</protein>
<gene>
    <name evidence="2" type="primary">pilZ</name>
    <name evidence="2" type="ORF">Dpo_4c00400</name>
</gene>
<dbReference type="AlphaFoldDB" id="S0FWP9"/>
<comment type="caution">
    <text evidence="2">The sequence shown here is derived from an EMBL/GenBank/DDBJ whole genome shotgun (WGS) entry which is preliminary data.</text>
</comment>
<dbReference type="GO" id="GO:0035438">
    <property type="term" value="F:cyclic-di-GMP binding"/>
    <property type="evidence" value="ECO:0007669"/>
    <property type="project" value="InterPro"/>
</dbReference>
<evidence type="ECO:0000313" key="2">
    <source>
        <dbReference type="EMBL" id="EMS79493.1"/>
    </source>
</evidence>
<keyword evidence="3" id="KW-1185">Reference proteome</keyword>
<organism evidence="2 3">
    <name type="scientific">Desulfotignum phosphitoxidans DSM 13687</name>
    <dbReference type="NCBI Taxonomy" id="1286635"/>
    <lineage>
        <taxon>Bacteria</taxon>
        <taxon>Pseudomonadati</taxon>
        <taxon>Thermodesulfobacteriota</taxon>
        <taxon>Desulfobacteria</taxon>
        <taxon>Desulfobacterales</taxon>
        <taxon>Desulfobacteraceae</taxon>
        <taxon>Desulfotignum</taxon>
    </lineage>
</organism>
<evidence type="ECO:0000259" key="1">
    <source>
        <dbReference type="Pfam" id="PF07238"/>
    </source>
</evidence>
<dbReference type="Proteomes" id="UP000014216">
    <property type="component" value="Unassembled WGS sequence"/>
</dbReference>
<evidence type="ECO:0000313" key="3">
    <source>
        <dbReference type="Proteomes" id="UP000014216"/>
    </source>
</evidence>
<dbReference type="SUPFAM" id="SSF141371">
    <property type="entry name" value="PilZ domain-like"/>
    <property type="match status" value="1"/>
</dbReference>
<dbReference type="OrthoDB" id="6119761at2"/>
<dbReference type="Gene3D" id="2.40.10.220">
    <property type="entry name" value="predicted glycosyltransferase like domains"/>
    <property type="match status" value="1"/>
</dbReference>
<dbReference type="Pfam" id="PF07238">
    <property type="entry name" value="PilZ"/>
    <property type="match status" value="1"/>
</dbReference>
<dbReference type="InterPro" id="IPR009875">
    <property type="entry name" value="PilZ_domain"/>
</dbReference>
<reference evidence="2 3" key="1">
    <citation type="journal article" date="2013" name="Genome Announc.">
        <title>Draft Genome Sequence of Desulfotignum phosphitoxidans DSM 13687 Strain FiPS-3.</title>
        <authorList>
            <person name="Poehlein A."/>
            <person name="Daniel R."/>
            <person name="Simeonova D.D."/>
        </authorList>
    </citation>
    <scope>NUCLEOTIDE SEQUENCE [LARGE SCALE GENOMIC DNA]</scope>
    <source>
        <strain evidence="2 3">DSM 13687</strain>
    </source>
</reference>
<accession>S0FWP9</accession>
<dbReference type="RefSeq" id="WP_006965729.1">
    <property type="nucleotide sequence ID" value="NZ_APJX01000004.1"/>
</dbReference>
<proteinExistence type="predicted"/>
<feature type="domain" description="PilZ" evidence="1">
    <location>
        <begin position="20"/>
        <end position="117"/>
    </location>
</feature>